<dbReference type="InterPro" id="IPR006913">
    <property type="entry name" value="CENP-V/GFA"/>
</dbReference>
<keyword evidence="8" id="KW-1185">Reference proteome</keyword>
<reference evidence="7 8" key="1">
    <citation type="journal article" date="2024" name="IMA Fungus">
        <title>Apiospora arundinis, a panoply of carbohydrate-active enzymes and secondary metabolites.</title>
        <authorList>
            <person name="Sorensen T."/>
            <person name="Petersen C."/>
            <person name="Muurmann A.T."/>
            <person name="Christiansen J.V."/>
            <person name="Brundto M.L."/>
            <person name="Overgaard C.K."/>
            <person name="Boysen A.T."/>
            <person name="Wollenberg R.D."/>
            <person name="Larsen T.O."/>
            <person name="Sorensen J.L."/>
            <person name="Nielsen K.L."/>
            <person name="Sondergaard T.E."/>
        </authorList>
    </citation>
    <scope>NUCLEOTIDE SEQUENCE [LARGE SCALE GENOMIC DNA]</scope>
    <source>
        <strain evidence="7 8">AAU 773</strain>
    </source>
</reference>
<protein>
    <submittedName>
        <fullName evidence="7">Mss4-like protein</fullName>
    </submittedName>
</protein>
<dbReference type="SUPFAM" id="SSF51316">
    <property type="entry name" value="Mss4-like"/>
    <property type="match status" value="2"/>
</dbReference>
<name>A0ABR2IAA6_9PEZI</name>
<dbReference type="Proteomes" id="UP001390339">
    <property type="component" value="Unassembled WGS sequence"/>
</dbReference>
<sequence length="399" mass="43087">MSESIVAQITSSPAPELGKAYNRDKAAPPGPHETKQFAARCHCGAVQFSIHLPVASLPLRAYICHCSVCRYTQGTFARTGVILPLGIAPDWADDSMTKNLTTYMVPGHLTPRQFCSTCGTTIGGVGPTGQWTMAVPLFDEKFWVFGGHGFPKSAPGGGLLDWVLEPDATAATLQEKYIWFSPEDKDFPASAQPEFAADGTERLRAECCCGGVSFTVPRPSQAVVDDPYMGGYVVPSLPAPNDPTTTTTAEKKKWKALLDLCRDCGRLSGASVVPWMLVPRVVVEPALPPDLQGAFGTLKTYKSSEPNTRGFCGVCGASVFIATKRREPTAGQAIVNVAMGLLRAPEGVRAEDWVVWRAGAPAWAEDAKGWDEEFTVALVEGHRRWGMEKYGEAPEFFVI</sequence>
<dbReference type="InterPro" id="IPR011057">
    <property type="entry name" value="Mss4-like_sf"/>
</dbReference>
<evidence type="ECO:0000256" key="5">
    <source>
        <dbReference type="SAM" id="MobiDB-lite"/>
    </source>
</evidence>
<feature type="compositionally biased region" description="Polar residues" evidence="5">
    <location>
        <begin position="1"/>
        <end position="13"/>
    </location>
</feature>
<dbReference type="PROSITE" id="PS51891">
    <property type="entry name" value="CENP_V_GFA"/>
    <property type="match status" value="1"/>
</dbReference>
<evidence type="ECO:0000313" key="8">
    <source>
        <dbReference type="Proteomes" id="UP001390339"/>
    </source>
</evidence>
<evidence type="ECO:0000256" key="4">
    <source>
        <dbReference type="ARBA" id="ARBA00023239"/>
    </source>
</evidence>
<dbReference type="PANTHER" id="PTHR33337:SF31">
    <property type="entry name" value="DUF636 DOMAIN PROTEIN (AFU_ORTHOLOGUE AFUA_2G12650)"/>
    <property type="match status" value="1"/>
</dbReference>
<accession>A0ABR2IAA6</accession>
<keyword evidence="3" id="KW-0862">Zinc</keyword>
<evidence type="ECO:0000256" key="1">
    <source>
        <dbReference type="ARBA" id="ARBA00005495"/>
    </source>
</evidence>
<dbReference type="EMBL" id="JAPCWZ010000006">
    <property type="protein sequence ID" value="KAK8859663.1"/>
    <property type="molecule type" value="Genomic_DNA"/>
</dbReference>
<feature type="domain" description="CENP-V/GFA" evidence="6">
    <location>
        <begin position="37"/>
        <end position="144"/>
    </location>
</feature>
<dbReference type="Pfam" id="PF04828">
    <property type="entry name" value="GFA"/>
    <property type="match status" value="1"/>
</dbReference>
<comment type="similarity">
    <text evidence="1">Belongs to the Gfa family.</text>
</comment>
<comment type="caution">
    <text evidence="7">The sequence shown here is derived from an EMBL/GenBank/DDBJ whole genome shotgun (WGS) entry which is preliminary data.</text>
</comment>
<evidence type="ECO:0000256" key="3">
    <source>
        <dbReference type="ARBA" id="ARBA00022833"/>
    </source>
</evidence>
<evidence type="ECO:0000256" key="2">
    <source>
        <dbReference type="ARBA" id="ARBA00022723"/>
    </source>
</evidence>
<evidence type="ECO:0000313" key="7">
    <source>
        <dbReference type="EMBL" id="KAK8859663.1"/>
    </source>
</evidence>
<keyword evidence="4" id="KW-0456">Lyase</keyword>
<feature type="region of interest" description="Disordered" evidence="5">
    <location>
        <begin position="1"/>
        <end position="33"/>
    </location>
</feature>
<dbReference type="PANTHER" id="PTHR33337">
    <property type="entry name" value="GFA DOMAIN-CONTAINING PROTEIN"/>
    <property type="match status" value="1"/>
</dbReference>
<organism evidence="7 8">
    <name type="scientific">Apiospora arundinis</name>
    <dbReference type="NCBI Taxonomy" id="335852"/>
    <lineage>
        <taxon>Eukaryota</taxon>
        <taxon>Fungi</taxon>
        <taxon>Dikarya</taxon>
        <taxon>Ascomycota</taxon>
        <taxon>Pezizomycotina</taxon>
        <taxon>Sordariomycetes</taxon>
        <taxon>Xylariomycetidae</taxon>
        <taxon>Amphisphaeriales</taxon>
        <taxon>Apiosporaceae</taxon>
        <taxon>Apiospora</taxon>
    </lineage>
</organism>
<gene>
    <name evidence="7" type="ORF">PGQ11_010397</name>
</gene>
<evidence type="ECO:0000259" key="6">
    <source>
        <dbReference type="PROSITE" id="PS51891"/>
    </source>
</evidence>
<dbReference type="Gene3D" id="3.90.1590.10">
    <property type="entry name" value="glutathione-dependent formaldehyde- activating enzyme (gfa)"/>
    <property type="match status" value="2"/>
</dbReference>
<keyword evidence="2" id="KW-0479">Metal-binding</keyword>
<proteinExistence type="inferred from homology"/>